<dbReference type="GO" id="GO:0016616">
    <property type="term" value="F:oxidoreductase activity, acting on the CH-OH group of donors, NAD or NADP as acceptor"/>
    <property type="evidence" value="ECO:0007669"/>
    <property type="project" value="InterPro"/>
</dbReference>
<feature type="domain" description="D-isomer specific 2-hydroxyacid dehydrogenase catalytic" evidence="5">
    <location>
        <begin position="47"/>
        <end position="332"/>
    </location>
</feature>
<dbReference type="InterPro" id="IPR006140">
    <property type="entry name" value="D-isomer_DH_NAD-bd"/>
</dbReference>
<dbReference type="PANTHER" id="PTHR42789">
    <property type="entry name" value="D-ISOMER SPECIFIC 2-HYDROXYACID DEHYDROGENASE FAMILY PROTEIN (AFU_ORTHOLOGUE AFUA_6G10090)"/>
    <property type="match status" value="1"/>
</dbReference>
<evidence type="ECO:0000259" key="5">
    <source>
        <dbReference type="Pfam" id="PF00389"/>
    </source>
</evidence>
<evidence type="ECO:0000256" key="1">
    <source>
        <dbReference type="ARBA" id="ARBA00005854"/>
    </source>
</evidence>
<dbReference type="InterPro" id="IPR029753">
    <property type="entry name" value="D-isomer_DH_CS"/>
</dbReference>
<dbReference type="InterPro" id="IPR050857">
    <property type="entry name" value="D-2-hydroxyacid_DH"/>
</dbReference>
<evidence type="ECO:0000313" key="7">
    <source>
        <dbReference type="EMBL" id="MBF9071516.1"/>
    </source>
</evidence>
<evidence type="ECO:0000259" key="6">
    <source>
        <dbReference type="Pfam" id="PF02826"/>
    </source>
</evidence>
<comment type="similarity">
    <text evidence="1 4">Belongs to the D-isomer specific 2-hydroxyacid dehydrogenase family.</text>
</comment>
<protein>
    <submittedName>
        <fullName evidence="7">Hydroxyacid dehydrogenase</fullName>
    </submittedName>
</protein>
<gene>
    <name evidence="7" type="ORF">I2501_26185</name>
</gene>
<dbReference type="SUPFAM" id="SSF52283">
    <property type="entry name" value="Formate/glycerate dehydrogenase catalytic domain-like"/>
    <property type="match status" value="1"/>
</dbReference>
<keyword evidence="2 4" id="KW-0560">Oxidoreductase</keyword>
<dbReference type="PANTHER" id="PTHR42789:SF1">
    <property type="entry name" value="D-ISOMER SPECIFIC 2-HYDROXYACID DEHYDROGENASE FAMILY PROTEIN (AFU_ORTHOLOGUE AFUA_6G10090)"/>
    <property type="match status" value="1"/>
</dbReference>
<dbReference type="InterPro" id="IPR036291">
    <property type="entry name" value="NAD(P)-bd_dom_sf"/>
</dbReference>
<evidence type="ECO:0000313" key="8">
    <source>
        <dbReference type="Proteomes" id="UP000657385"/>
    </source>
</evidence>
<dbReference type="PROSITE" id="PS00670">
    <property type="entry name" value="D_2_HYDROXYACID_DH_2"/>
    <property type="match status" value="1"/>
</dbReference>
<dbReference type="AlphaFoldDB" id="A0A931B7E6"/>
<sequence length="341" mass="37129">MTVSRLHRPRTALAMDPGLLPRILGPDQLGRLHEVAEVVPVDGVLHDFATEEARAVLADTEVLFTFWGCPPVDAAVLAAAPRLRAVVHAAGSVKNLVSDACWQHGVVVSSAAWANALPVAEYTVAAVLMSNKALLRARDDFRRLRAWDDWHQRYADVGNYRRTVGVVGASRIGRRVIELLRPFDLDVIVSDPYLSEEEARTLGVRVVTLDELCARSDVVSIHAPSLPETFHLIDRSRLALMRDGATLINTARGALLDTDALVDELASGRLNAVIDVTDPEPLPADSPLYDLPNVLLTPHIAGSVGGELRRMADSAIAELARFARGLPFAHPVLREELDRTA</sequence>
<dbReference type="InterPro" id="IPR006139">
    <property type="entry name" value="D-isomer_2_OHA_DH_cat_dom"/>
</dbReference>
<name>A0A931B7E6_9ACTN</name>
<dbReference type="Pfam" id="PF02826">
    <property type="entry name" value="2-Hacid_dh_C"/>
    <property type="match status" value="1"/>
</dbReference>
<proteinExistence type="inferred from homology"/>
<dbReference type="GO" id="GO:0051287">
    <property type="term" value="F:NAD binding"/>
    <property type="evidence" value="ECO:0007669"/>
    <property type="project" value="InterPro"/>
</dbReference>
<dbReference type="EMBL" id="JADPRT010000012">
    <property type="protein sequence ID" value="MBF9071516.1"/>
    <property type="molecule type" value="Genomic_DNA"/>
</dbReference>
<evidence type="ECO:0000256" key="4">
    <source>
        <dbReference type="RuleBase" id="RU003719"/>
    </source>
</evidence>
<dbReference type="RefSeq" id="WP_196196688.1">
    <property type="nucleotide sequence ID" value="NZ_JADPRT010000012.1"/>
</dbReference>
<reference evidence="7" key="1">
    <citation type="submission" date="2020-11" db="EMBL/GenBank/DDBJ databases">
        <title>Isolation and identification of active actinomycetes.</title>
        <authorList>
            <person name="Yu B."/>
        </authorList>
    </citation>
    <scope>NUCLEOTIDE SEQUENCE</scope>
    <source>
        <strain evidence="7">NEAU-YB345</strain>
    </source>
</reference>
<accession>A0A931B7E6</accession>
<dbReference type="SUPFAM" id="SSF51735">
    <property type="entry name" value="NAD(P)-binding Rossmann-fold domains"/>
    <property type="match status" value="1"/>
</dbReference>
<feature type="domain" description="D-isomer specific 2-hydroxyacid dehydrogenase NAD-binding" evidence="6">
    <location>
        <begin position="126"/>
        <end position="301"/>
    </location>
</feature>
<keyword evidence="8" id="KW-1185">Reference proteome</keyword>
<dbReference type="CDD" id="cd12167">
    <property type="entry name" value="2-Hacid_dh_8"/>
    <property type="match status" value="1"/>
</dbReference>
<keyword evidence="3" id="KW-0520">NAD</keyword>
<dbReference type="Gene3D" id="3.40.50.720">
    <property type="entry name" value="NAD(P)-binding Rossmann-like Domain"/>
    <property type="match status" value="2"/>
</dbReference>
<evidence type="ECO:0000256" key="3">
    <source>
        <dbReference type="ARBA" id="ARBA00023027"/>
    </source>
</evidence>
<comment type="caution">
    <text evidence="7">The sequence shown here is derived from an EMBL/GenBank/DDBJ whole genome shotgun (WGS) entry which is preliminary data.</text>
</comment>
<dbReference type="Proteomes" id="UP000657385">
    <property type="component" value="Unassembled WGS sequence"/>
</dbReference>
<dbReference type="Pfam" id="PF00389">
    <property type="entry name" value="2-Hacid_dh"/>
    <property type="match status" value="1"/>
</dbReference>
<organism evidence="7 8">
    <name type="scientific">Streptacidiphilus fuscans</name>
    <dbReference type="NCBI Taxonomy" id="2789292"/>
    <lineage>
        <taxon>Bacteria</taxon>
        <taxon>Bacillati</taxon>
        <taxon>Actinomycetota</taxon>
        <taxon>Actinomycetes</taxon>
        <taxon>Kitasatosporales</taxon>
        <taxon>Streptomycetaceae</taxon>
        <taxon>Streptacidiphilus</taxon>
    </lineage>
</organism>
<evidence type="ECO:0000256" key="2">
    <source>
        <dbReference type="ARBA" id="ARBA00023002"/>
    </source>
</evidence>